<dbReference type="SUPFAM" id="SSF52058">
    <property type="entry name" value="L domain-like"/>
    <property type="match status" value="4"/>
</dbReference>
<keyword evidence="2" id="KW-1185">Reference proteome</keyword>
<dbReference type="EMBL" id="JAPFFF010000010">
    <property type="protein sequence ID" value="KAK8881487.1"/>
    <property type="molecule type" value="Genomic_DNA"/>
</dbReference>
<dbReference type="PANTHER" id="PTHR45661:SF3">
    <property type="entry name" value="IG-LIKE DOMAIN-CONTAINING PROTEIN"/>
    <property type="match status" value="1"/>
</dbReference>
<evidence type="ECO:0008006" key="3">
    <source>
        <dbReference type="Google" id="ProtNLM"/>
    </source>
</evidence>
<reference evidence="1 2" key="1">
    <citation type="submission" date="2024-04" db="EMBL/GenBank/DDBJ databases">
        <title>Tritrichomonas musculus Genome.</title>
        <authorList>
            <person name="Alves-Ferreira E."/>
            <person name="Grigg M."/>
            <person name="Lorenzi H."/>
            <person name="Galac M."/>
        </authorList>
    </citation>
    <scope>NUCLEOTIDE SEQUENCE [LARGE SCALE GENOMIC DNA]</scope>
    <source>
        <strain evidence="1 2">EAF2021</strain>
    </source>
</reference>
<dbReference type="InterPro" id="IPR053139">
    <property type="entry name" value="Surface_bspA-like"/>
</dbReference>
<organism evidence="1 2">
    <name type="scientific">Tritrichomonas musculus</name>
    <dbReference type="NCBI Taxonomy" id="1915356"/>
    <lineage>
        <taxon>Eukaryota</taxon>
        <taxon>Metamonada</taxon>
        <taxon>Parabasalia</taxon>
        <taxon>Tritrichomonadida</taxon>
        <taxon>Tritrichomonadidae</taxon>
        <taxon>Tritrichomonas</taxon>
    </lineage>
</organism>
<dbReference type="InterPro" id="IPR026906">
    <property type="entry name" value="LRR_5"/>
</dbReference>
<name>A0ABR2JRW8_9EUKA</name>
<dbReference type="Proteomes" id="UP001470230">
    <property type="component" value="Unassembled WGS sequence"/>
</dbReference>
<dbReference type="PANTHER" id="PTHR45661">
    <property type="entry name" value="SURFACE ANTIGEN"/>
    <property type="match status" value="1"/>
</dbReference>
<accession>A0ABR2JRW8</accession>
<gene>
    <name evidence="1" type="ORF">M9Y10_004223</name>
</gene>
<evidence type="ECO:0000313" key="1">
    <source>
        <dbReference type="EMBL" id="KAK8881487.1"/>
    </source>
</evidence>
<dbReference type="InterPro" id="IPR032675">
    <property type="entry name" value="LRR_dom_sf"/>
</dbReference>
<comment type="caution">
    <text evidence="1">The sequence shown here is derived from an EMBL/GenBank/DDBJ whole genome shotgun (WGS) entry which is preliminary data.</text>
</comment>
<dbReference type="Gene3D" id="3.80.10.10">
    <property type="entry name" value="Ribonuclease Inhibitor"/>
    <property type="match status" value="6"/>
</dbReference>
<protein>
    <recommendedName>
        <fullName evidence="3">Surface antigen BspA-like</fullName>
    </recommendedName>
</protein>
<sequence>MIYKENRLSFELNDSNLTAEVTKSPDAKGDIFIPRSIRYQSKDYLVISIQKKSFKNNNYIFSIDFPEDSLIRKIGKKAFSYSSLERIKIPDSLEDLEEGWCDETSYLTQISLHPNNKRYKFLNNDKQIIISKSDIDNNEYDTLIFACRNIKKVFIPSTIKHISSSAFQHCQIRIIEYDDNSQLETIGKKVFGYTKIKNIFIPAKLKHVDTDWLSEIWQNIDISISPENKVFKYIDNKMIVAKSNPDGDEFDILVFAHHSVTSVTIPSSIKTINSNSFFHCNGLNSIEFSEDSELTIINECAFCWTGIKSITIPATVKFIGKEAFSEIRSLKTVIFPQNSQLRVISRRAFGNSKIESITIPSKVELFESVFHFVDTLNKIEISKENKNFKFLDNEEKVVIGKSDPASNNYDVILLACRDIKEVFIPSSITKISPHAFSQCQRLQKVEFSENSQLETIGKHAFSNCPIEVIKLPSSVKCLDSYCFSQCNQLKSIEISEDSELLSIGLWAFHNTLIENIFIPPKLQSLEDRWFDGLAMLKSIEISPKNDHFGFIDQEHKIFGGKSDINNESYDILHFVLNGIEKVEIPSFVKQIKTYSFFWCKQLKNVTFSQDSQLEVIENDSFCGTWIEEISIPSKVKYIGQNIFGTCYILRKIEFSENSELTYFSKEMFDSSSVEKISIPSKIKELKNGWCSFTPSLNEIELSSENKCFSYLDNEKKIIVGKSNEKNDFYDILVFVCRDVKKVTIPSTIKYISSFCFYMCQIDHIKIPKSVTHIEDNAFCGCSILKTIDFECGSDEIVVDDCAFRSSLIENIVFPSKSSQINLLAFSCCDNLSSIEFLGEEVFVSGFFDISSVVVLALPNAKTFYCGKNFYSFSSSNFLFFINHDANII</sequence>
<evidence type="ECO:0000313" key="2">
    <source>
        <dbReference type="Proteomes" id="UP001470230"/>
    </source>
</evidence>
<proteinExistence type="predicted"/>
<dbReference type="Pfam" id="PF13306">
    <property type="entry name" value="LRR_5"/>
    <property type="match status" value="6"/>
</dbReference>